<dbReference type="EMBL" id="JXYA01000082">
    <property type="protein sequence ID" value="KJZ05008.1"/>
    <property type="molecule type" value="Genomic_DNA"/>
</dbReference>
<evidence type="ECO:0000313" key="1">
    <source>
        <dbReference type="EMBL" id="KJZ05008.1"/>
    </source>
</evidence>
<dbReference type="SUPFAM" id="SSF46955">
    <property type="entry name" value="Putative DNA-binding domain"/>
    <property type="match status" value="1"/>
</dbReference>
<dbReference type="PANTHER" id="PTHR36154:SF1">
    <property type="entry name" value="DNA-BINDING TRANSCRIPTIONAL ACTIVATOR ALPA"/>
    <property type="match status" value="1"/>
</dbReference>
<name>A0A0F4QBH6_9GAMM</name>
<keyword evidence="2" id="KW-1185">Reference proteome</keyword>
<gene>
    <name evidence="1" type="ORF">TW77_23210</name>
</gene>
<comment type="caution">
    <text evidence="1">The sequence shown here is derived from an EMBL/GenBank/DDBJ whole genome shotgun (WGS) entry which is preliminary data.</text>
</comment>
<dbReference type="Gene3D" id="1.10.238.160">
    <property type="match status" value="1"/>
</dbReference>
<organism evidence="1 2">
    <name type="scientific">Pseudoalteromonas rubra</name>
    <dbReference type="NCBI Taxonomy" id="43658"/>
    <lineage>
        <taxon>Bacteria</taxon>
        <taxon>Pseudomonadati</taxon>
        <taxon>Pseudomonadota</taxon>
        <taxon>Gammaproteobacteria</taxon>
        <taxon>Alteromonadales</taxon>
        <taxon>Pseudoalteromonadaceae</taxon>
        <taxon>Pseudoalteromonas</taxon>
    </lineage>
</organism>
<accession>A0A0F4QBH6</accession>
<protein>
    <recommendedName>
        <fullName evidence="3">AlpA family transcriptional regulator</fullName>
    </recommendedName>
</protein>
<reference evidence="1 2" key="1">
    <citation type="journal article" date="2015" name="BMC Genomics">
        <title>Genome mining reveals unlocked bioactive potential of marine Gram-negative bacteria.</title>
        <authorList>
            <person name="Machado H."/>
            <person name="Sonnenschein E.C."/>
            <person name="Melchiorsen J."/>
            <person name="Gram L."/>
        </authorList>
    </citation>
    <scope>NUCLEOTIDE SEQUENCE [LARGE SCALE GENOMIC DNA]</scope>
    <source>
        <strain evidence="1 2">S2471</strain>
    </source>
</reference>
<dbReference type="PATRIC" id="fig|43658.5.peg.4911"/>
<dbReference type="AlphaFoldDB" id="A0A0F4QBH6"/>
<dbReference type="InterPro" id="IPR009061">
    <property type="entry name" value="DNA-bd_dom_put_sf"/>
</dbReference>
<dbReference type="Proteomes" id="UP000033452">
    <property type="component" value="Unassembled WGS sequence"/>
</dbReference>
<proteinExistence type="predicted"/>
<dbReference type="PANTHER" id="PTHR36154">
    <property type="entry name" value="DNA-BINDING TRANSCRIPTIONAL ACTIVATOR ALPA"/>
    <property type="match status" value="1"/>
</dbReference>
<evidence type="ECO:0000313" key="2">
    <source>
        <dbReference type="Proteomes" id="UP000033452"/>
    </source>
</evidence>
<dbReference type="InterPro" id="IPR052931">
    <property type="entry name" value="Prophage_regulatory_activator"/>
</dbReference>
<dbReference type="InterPro" id="IPR010260">
    <property type="entry name" value="AlpA"/>
</dbReference>
<dbReference type="Pfam" id="PF05930">
    <property type="entry name" value="Phage_AlpA"/>
    <property type="match status" value="1"/>
</dbReference>
<dbReference type="RefSeq" id="WP_046007348.1">
    <property type="nucleotide sequence ID" value="NZ_JXYA01000082.1"/>
</dbReference>
<sequence>MGQAFSPQLCEISDTMGLGLYQRLSTQEASLFLRCPLKTVEQLIAQNKIGYISLPNADIEFFGYMLLEYMLEHVNEPVKQAKQSQNTHQERILRLEEVTQMVGLSRTTLWRMERKGEFPSRVPISSRSVGWRSVDIENWMKNR</sequence>
<evidence type="ECO:0008006" key="3">
    <source>
        <dbReference type="Google" id="ProtNLM"/>
    </source>
</evidence>